<gene>
    <name evidence="3" type="ORF">GmarT_32170</name>
</gene>
<protein>
    <submittedName>
        <fullName evidence="3">Reverse transcriptase (RNA-dependent DNA polymerase)</fullName>
    </submittedName>
</protein>
<keyword evidence="3" id="KW-0548">Nucleotidyltransferase</keyword>
<evidence type="ECO:0000313" key="3">
    <source>
        <dbReference type="EMBL" id="QEG17337.1"/>
    </source>
</evidence>
<keyword evidence="3" id="KW-0695">RNA-directed DNA polymerase</keyword>
<organism evidence="3 4">
    <name type="scientific">Gimesia maris</name>
    <dbReference type="NCBI Taxonomy" id="122"/>
    <lineage>
        <taxon>Bacteria</taxon>
        <taxon>Pseudomonadati</taxon>
        <taxon>Planctomycetota</taxon>
        <taxon>Planctomycetia</taxon>
        <taxon>Planctomycetales</taxon>
        <taxon>Planctomycetaceae</taxon>
        <taxon>Gimesia</taxon>
    </lineage>
</organism>
<dbReference type="GeneID" id="98650603"/>
<dbReference type="PANTHER" id="PTHR34047:SF8">
    <property type="entry name" value="PROTEIN YKFC"/>
    <property type="match status" value="1"/>
</dbReference>
<dbReference type="SUPFAM" id="SSF56672">
    <property type="entry name" value="DNA/RNA polymerases"/>
    <property type="match status" value="1"/>
</dbReference>
<dbReference type="PROSITE" id="PS50878">
    <property type="entry name" value="RT_POL"/>
    <property type="match status" value="1"/>
</dbReference>
<dbReference type="Proteomes" id="UP000322887">
    <property type="component" value="Chromosome"/>
</dbReference>
<proteinExistence type="inferred from homology"/>
<dbReference type="InterPro" id="IPR000477">
    <property type="entry name" value="RT_dom"/>
</dbReference>
<comment type="similarity">
    <text evidence="1">Belongs to the bacterial reverse transcriptase family.</text>
</comment>
<dbReference type="GO" id="GO:0003964">
    <property type="term" value="F:RNA-directed DNA polymerase activity"/>
    <property type="evidence" value="ECO:0007669"/>
    <property type="project" value="UniProtKB-KW"/>
</dbReference>
<keyword evidence="3" id="KW-0808">Transferase</keyword>
<accession>A0ABX5YP68</accession>
<evidence type="ECO:0000259" key="2">
    <source>
        <dbReference type="PROSITE" id="PS50878"/>
    </source>
</evidence>
<dbReference type="RefSeq" id="WP_002643586.1">
    <property type="nucleotide sequence ID" value="NZ_CP042910.1"/>
</dbReference>
<evidence type="ECO:0000313" key="4">
    <source>
        <dbReference type="Proteomes" id="UP000322887"/>
    </source>
</evidence>
<dbReference type="PANTHER" id="PTHR34047">
    <property type="entry name" value="NUCLEAR INTRON MATURASE 1, MITOCHONDRIAL-RELATED"/>
    <property type="match status" value="1"/>
</dbReference>
<dbReference type="Pfam" id="PF00078">
    <property type="entry name" value="RVT_1"/>
    <property type="match status" value="1"/>
</dbReference>
<dbReference type="InterPro" id="IPR051083">
    <property type="entry name" value="GrpII_Intron_Splice-Mob/Def"/>
</dbReference>
<dbReference type="InterPro" id="IPR043502">
    <property type="entry name" value="DNA/RNA_pol_sf"/>
</dbReference>
<keyword evidence="4" id="KW-1185">Reference proteome</keyword>
<dbReference type="EMBL" id="CP042910">
    <property type="protein sequence ID" value="QEG17337.1"/>
    <property type="molecule type" value="Genomic_DNA"/>
</dbReference>
<feature type="domain" description="Reverse transcriptase" evidence="2">
    <location>
        <begin position="95"/>
        <end position="320"/>
    </location>
</feature>
<name>A0ABX5YP68_9PLAN</name>
<sequence length="420" mass="47534">MTSGSLTSFVNVPNRPDRAVLPLNIEHQVHSLRRDHRIPKVYGSNPRSFDIAKFAKYHNLCAVYEWLKQHGGQAAGVDGITFSDVSNTERNAILKQIARELTEGTYCPGLTREVPVPKGTNGGTRQLAIPTLFDRVVMKALLLCLNDYWRRILSGYGRDVWLIYAIMQQAIWREQKYVLAIDDIRNCYPSAPIEQVLHTQQSYLNQPDLMSLVERIIRGQCGPHHTTGLEQGSPYSPVAMESFLHNSLDTVMTVRFPGLTQLRYVDNTTYLCRDSNEGEQILQTANEILSEAQLRLKREDGPPQDIRDPNHNRTLLGLIPNWTNGEIQLSIPESAYSDLDTGMTMTKGSPKPVMATRRTMLGWINAVGPTLTNSIAPGIVDRVSSMALQKGFREFSRSELLNTAREARKRWLNLTRRYSR</sequence>
<reference evidence="3 4" key="1">
    <citation type="submission" date="2019-08" db="EMBL/GenBank/DDBJ databases">
        <title>Deep-cultivation of Planctomycetes and their phenomic and genomic characterization uncovers novel biology.</title>
        <authorList>
            <person name="Wiegand S."/>
            <person name="Jogler M."/>
            <person name="Boedeker C."/>
            <person name="Pinto D."/>
            <person name="Vollmers J."/>
            <person name="Rivas-Marin E."/>
            <person name="Kohn T."/>
            <person name="Peeters S.H."/>
            <person name="Heuer A."/>
            <person name="Rast P."/>
            <person name="Oberbeckmann S."/>
            <person name="Bunk B."/>
            <person name="Jeske O."/>
            <person name="Meyerdierks A."/>
            <person name="Storesund J.E."/>
            <person name="Kallscheuer N."/>
            <person name="Luecker S."/>
            <person name="Lage O.M."/>
            <person name="Pohl T."/>
            <person name="Merkel B.J."/>
            <person name="Hornburger P."/>
            <person name="Mueller R.-W."/>
            <person name="Bruemmer F."/>
            <person name="Labrenz M."/>
            <person name="Spormann A.M."/>
            <person name="Op den Camp H."/>
            <person name="Overmann J."/>
            <person name="Amann R."/>
            <person name="Jetten M.S.M."/>
            <person name="Mascher T."/>
            <person name="Medema M.H."/>
            <person name="Devos D.P."/>
            <person name="Kaster A.-K."/>
            <person name="Ovreas L."/>
            <person name="Rohde M."/>
            <person name="Galperin M.Y."/>
            <person name="Jogler C."/>
        </authorList>
    </citation>
    <scope>NUCLEOTIDE SEQUENCE [LARGE SCALE GENOMIC DNA]</scope>
    <source>
        <strain evidence="3 4">DSM 8797</strain>
    </source>
</reference>
<evidence type="ECO:0000256" key="1">
    <source>
        <dbReference type="ARBA" id="ARBA00034120"/>
    </source>
</evidence>